<dbReference type="SUPFAM" id="SSF55785">
    <property type="entry name" value="PYP-like sensor domain (PAS domain)"/>
    <property type="match status" value="1"/>
</dbReference>
<dbReference type="Pfam" id="PF13596">
    <property type="entry name" value="PAS_10"/>
    <property type="match status" value="1"/>
</dbReference>
<dbReference type="Pfam" id="PF07536">
    <property type="entry name" value="HWE_HK"/>
    <property type="match status" value="1"/>
</dbReference>
<feature type="domain" description="CheB-type methylesterase" evidence="11">
    <location>
        <begin position="20"/>
        <end position="203"/>
    </location>
</feature>
<keyword evidence="7" id="KW-0067">ATP-binding</keyword>
<evidence type="ECO:0000256" key="7">
    <source>
        <dbReference type="ARBA" id="ARBA00022840"/>
    </source>
</evidence>
<dbReference type="GO" id="GO:0008984">
    <property type="term" value="F:protein-glutamate methylesterase activity"/>
    <property type="evidence" value="ECO:0007669"/>
    <property type="project" value="UniProtKB-EC"/>
</dbReference>
<evidence type="ECO:0000256" key="4">
    <source>
        <dbReference type="ARBA" id="ARBA00022679"/>
    </source>
</evidence>
<keyword evidence="13" id="KW-0489">Methyltransferase</keyword>
<dbReference type="EMBL" id="JBEPTQ010000002">
    <property type="protein sequence ID" value="MET4717633.1"/>
    <property type="molecule type" value="Genomic_DNA"/>
</dbReference>
<dbReference type="SUPFAM" id="SSF47757">
    <property type="entry name" value="Chemotaxis receptor methyltransferase CheR, N-terminal domain"/>
    <property type="match status" value="1"/>
</dbReference>
<protein>
    <recommendedName>
        <fullName evidence="2">histidine kinase</fullName>
        <ecNumber evidence="2">2.7.13.3</ecNumber>
    </recommendedName>
</protein>
<reference evidence="13 14" key="1">
    <citation type="submission" date="2024-06" db="EMBL/GenBank/DDBJ databases">
        <title>Genomic Encyclopedia of Type Strains, Phase V (KMG-V): Genome sequencing to study the core and pangenomes of soil and plant-associated prokaryotes.</title>
        <authorList>
            <person name="Whitman W."/>
        </authorList>
    </citation>
    <scope>NUCLEOTIDE SEQUENCE [LARGE SCALE GENOMIC DNA]</scope>
    <source>
        <strain evidence="13 14">USDA 160</strain>
    </source>
</reference>
<comment type="caution">
    <text evidence="13">The sequence shown here is derived from an EMBL/GenBank/DDBJ whole genome shotgun (WGS) entry which is preliminary data.</text>
</comment>
<keyword evidence="5" id="KW-0547">Nucleotide-binding</keyword>
<dbReference type="SUPFAM" id="SSF53335">
    <property type="entry name" value="S-adenosyl-L-methionine-dependent methyltransferases"/>
    <property type="match status" value="1"/>
</dbReference>
<dbReference type="Gene3D" id="3.40.50.180">
    <property type="entry name" value="Methylesterase CheB, C-terminal domain"/>
    <property type="match status" value="1"/>
</dbReference>
<proteinExistence type="predicted"/>
<keyword evidence="6" id="KW-0418">Kinase</keyword>
<dbReference type="InterPro" id="IPR000673">
    <property type="entry name" value="Sig_transdc_resp-reg_Me-estase"/>
</dbReference>
<evidence type="ECO:0000256" key="8">
    <source>
        <dbReference type="PROSITE-ProRule" id="PRU00050"/>
    </source>
</evidence>
<dbReference type="Gene3D" id="3.40.50.150">
    <property type="entry name" value="Vaccinia Virus protein VP39"/>
    <property type="match status" value="1"/>
</dbReference>
<dbReference type="InterPro" id="IPR035965">
    <property type="entry name" value="PAS-like_dom_sf"/>
</dbReference>
<organism evidence="13 14">
    <name type="scientific">Bradyrhizobium japonicum</name>
    <dbReference type="NCBI Taxonomy" id="375"/>
    <lineage>
        <taxon>Bacteria</taxon>
        <taxon>Pseudomonadati</taxon>
        <taxon>Pseudomonadota</taxon>
        <taxon>Alphaproteobacteria</taxon>
        <taxon>Hyphomicrobiales</taxon>
        <taxon>Nitrobacteraceae</taxon>
        <taxon>Bradyrhizobium</taxon>
    </lineage>
</organism>
<keyword evidence="8" id="KW-0145">Chemotaxis</keyword>
<keyword evidence="9" id="KW-0175">Coiled coil</keyword>
<feature type="active site" evidence="8">
    <location>
        <position position="57"/>
    </location>
</feature>
<dbReference type="InterPro" id="IPR029063">
    <property type="entry name" value="SAM-dependent_MTases_sf"/>
</dbReference>
<dbReference type="PRINTS" id="PR00996">
    <property type="entry name" value="CHERMTFRASE"/>
</dbReference>
<dbReference type="Pfam" id="PF03705">
    <property type="entry name" value="CheR_N"/>
    <property type="match status" value="1"/>
</dbReference>
<feature type="active site" evidence="8">
    <location>
        <position position="149"/>
    </location>
</feature>
<gene>
    <name evidence="13" type="ORF">ABIF63_001739</name>
</gene>
<dbReference type="GO" id="GO:0032259">
    <property type="term" value="P:methylation"/>
    <property type="evidence" value="ECO:0007669"/>
    <property type="project" value="UniProtKB-KW"/>
</dbReference>
<name>A0ABV2RL16_BRAJP</name>
<evidence type="ECO:0000256" key="1">
    <source>
        <dbReference type="ARBA" id="ARBA00000085"/>
    </source>
</evidence>
<dbReference type="InterPro" id="IPR022642">
    <property type="entry name" value="CheR_C"/>
</dbReference>
<feature type="coiled-coil region" evidence="9">
    <location>
        <begin position="647"/>
        <end position="723"/>
    </location>
</feature>
<dbReference type="Proteomes" id="UP001549291">
    <property type="component" value="Unassembled WGS sequence"/>
</dbReference>
<keyword evidence="4 13" id="KW-0808">Transferase</keyword>
<evidence type="ECO:0000256" key="10">
    <source>
        <dbReference type="SAM" id="MobiDB-lite"/>
    </source>
</evidence>
<dbReference type="InterPro" id="IPR050903">
    <property type="entry name" value="Bact_Chemotaxis_MeTrfase"/>
</dbReference>
<evidence type="ECO:0000259" key="11">
    <source>
        <dbReference type="PROSITE" id="PS50122"/>
    </source>
</evidence>
<dbReference type="SMART" id="SM00911">
    <property type="entry name" value="HWE_HK"/>
    <property type="match status" value="1"/>
</dbReference>
<dbReference type="InterPro" id="IPR036890">
    <property type="entry name" value="HATPase_C_sf"/>
</dbReference>
<dbReference type="InterPro" id="IPR035909">
    <property type="entry name" value="CheB_C"/>
</dbReference>
<evidence type="ECO:0000256" key="3">
    <source>
        <dbReference type="ARBA" id="ARBA00022553"/>
    </source>
</evidence>
<dbReference type="EC" id="2.7.13.3" evidence="2"/>
<dbReference type="PROSITE" id="PS50123">
    <property type="entry name" value="CHER"/>
    <property type="match status" value="1"/>
</dbReference>
<accession>A0ABV2RL16</accession>
<dbReference type="Pfam" id="PF01339">
    <property type="entry name" value="CheB_methylest"/>
    <property type="match status" value="1"/>
</dbReference>
<dbReference type="CDD" id="cd16434">
    <property type="entry name" value="CheB-CheR_fusion"/>
    <property type="match status" value="1"/>
</dbReference>
<dbReference type="InterPro" id="IPR000780">
    <property type="entry name" value="CheR_MeTrfase"/>
</dbReference>
<evidence type="ECO:0000313" key="14">
    <source>
        <dbReference type="Proteomes" id="UP001549291"/>
    </source>
</evidence>
<dbReference type="Pfam" id="PF01739">
    <property type="entry name" value="CheR"/>
    <property type="match status" value="1"/>
</dbReference>
<keyword evidence="14" id="KW-1185">Reference proteome</keyword>
<dbReference type="PANTHER" id="PTHR24422">
    <property type="entry name" value="CHEMOTAXIS PROTEIN METHYLTRANSFERASE"/>
    <property type="match status" value="1"/>
</dbReference>
<evidence type="ECO:0000256" key="5">
    <source>
        <dbReference type="ARBA" id="ARBA00022741"/>
    </source>
</evidence>
<dbReference type="PANTHER" id="PTHR24422:SF27">
    <property type="entry name" value="PROTEIN-GLUTAMATE O-METHYLTRANSFERASE"/>
    <property type="match status" value="1"/>
</dbReference>
<dbReference type="Gene3D" id="3.30.450.20">
    <property type="entry name" value="PAS domain"/>
    <property type="match status" value="1"/>
</dbReference>
<feature type="domain" description="CheR-type methyltransferase" evidence="12">
    <location>
        <begin position="231"/>
        <end position="474"/>
    </location>
</feature>
<keyword evidence="8 13" id="KW-0378">Hydrolase</keyword>
<feature type="active site" evidence="8">
    <location>
        <position position="30"/>
    </location>
</feature>
<sequence length="1061" mass="117843">MEENPSNIAGDKANLARRRPPSLVVGIGASAGGLAAFRSFFDHMPADTGMAFVLVQHLDPDHNSLLVDLLRPHTAMEVVEAQDQAVLVPNRIHVIPPNATLTLEGDVLRVSTPVPPREYRRPIDTFFASLAESQEDCAVGIILSGVGSDGSLGIKAIKEYGGFTLAQAEFDETAMTGMPSSAAATGLVDRVASVESLPAKVLEHQAYLAKVEEQKGADGAREDIRESLAAITALLRKRLKHDFSGYKQNTLIRRIQRRMQVLQIEAVSAYAEHLRREPSEGDALFRELLIGVTQFFRDEEPFEALKANILPSLLAARDADDPIRVWVAGCATGEEVYSLAVLLQEVLAVHRSEAKVTIFATDIDPQAITFARTARFRRMDGLSPERLQRWFVMDGEDYIPVHAIREMCVFSEHNLVRDPPFSRIDLISCRNVLIYMDNDFQHRVMQTFHYALRPGGYLFIGPSESISRESRLFRAADKKHRILQRHDSVRATLPEFLPQAASGAAAKATTTRTEDQIDKSARRVMAKHSPAYFVVDRHHNIVRYSGGETGRYLEPSEGNASLDLFANLARSVRTRVRHAVERAFSSGQAIEEASLKVEGSELVDLLVEPIVEAGRLPGLVVVGFRPSRPQGERAPEGDASPASKRDIEALQQELHALQIRHQATSDELESQIENMKSVTEEFQSVNEELQSSNEELETAKEEMQSVNEELQTINNELHGKNDLLMQANNDLQNLLDSTQIATIFLDDELCIRNFTPAAREVFSLREGDRGRPVTDIVSLLSYDKLREDVGKVQRTLEIVEHQLDLKDESAAYMMRIRPYRTVANVISGVVMTFNNVSEQKQQHDHLQVLMKELQHRTNNLFAVIQAMARQTVRTSASLADFEEQFGARVQSLAQSNSLLIDQQWKGVSVDKLIEAQLAPFVGSDSTRFEMVGPTVTMTAETVQTLGLALHELATNASKYGALSTPNGKVVLRWSFVGGNGASEVFKLEWQEIGGPHVKPSTRKGFGHFVTDQMVTRSLDATVQADLAPDGLRWMVQMPASRARVGRSPRPVEGMPPKFSQP</sequence>
<evidence type="ECO:0000313" key="13">
    <source>
        <dbReference type="EMBL" id="MET4717633.1"/>
    </source>
</evidence>
<evidence type="ECO:0000256" key="9">
    <source>
        <dbReference type="SAM" id="Coils"/>
    </source>
</evidence>
<evidence type="ECO:0000256" key="6">
    <source>
        <dbReference type="ARBA" id="ARBA00022777"/>
    </source>
</evidence>
<dbReference type="SMART" id="SM00138">
    <property type="entry name" value="MeTrc"/>
    <property type="match status" value="1"/>
</dbReference>
<dbReference type="CDD" id="cd02440">
    <property type="entry name" value="AdoMet_MTases"/>
    <property type="match status" value="1"/>
</dbReference>
<dbReference type="Gene3D" id="3.30.565.10">
    <property type="entry name" value="Histidine kinase-like ATPase, C-terminal domain"/>
    <property type="match status" value="1"/>
</dbReference>
<dbReference type="RefSeq" id="WP_049813228.1">
    <property type="nucleotide sequence ID" value="NZ_JBEPTQ010000002.1"/>
</dbReference>
<feature type="region of interest" description="Disordered" evidence="10">
    <location>
        <begin position="1041"/>
        <end position="1061"/>
    </location>
</feature>
<dbReference type="InterPro" id="IPR022641">
    <property type="entry name" value="CheR_N"/>
</dbReference>
<comment type="catalytic activity">
    <reaction evidence="1">
        <text>ATP + protein L-histidine = ADP + protein N-phospho-L-histidine.</text>
        <dbReference type="EC" id="2.7.13.3"/>
    </reaction>
</comment>
<dbReference type="SUPFAM" id="SSF52738">
    <property type="entry name" value="Methylesterase CheB, C-terminal domain"/>
    <property type="match status" value="1"/>
</dbReference>
<dbReference type="InterPro" id="IPR011102">
    <property type="entry name" value="Sig_transdc_His_kinase_HWE"/>
</dbReference>
<evidence type="ECO:0000259" key="12">
    <source>
        <dbReference type="PROSITE" id="PS50123"/>
    </source>
</evidence>
<keyword evidence="3" id="KW-0597">Phosphoprotein</keyword>
<dbReference type="PROSITE" id="PS50122">
    <property type="entry name" value="CHEB"/>
    <property type="match status" value="1"/>
</dbReference>
<evidence type="ECO:0000256" key="2">
    <source>
        <dbReference type="ARBA" id="ARBA00012438"/>
    </source>
</evidence>
<dbReference type="GO" id="GO:0008983">
    <property type="term" value="F:protein-glutamate O-methyltransferase activity"/>
    <property type="evidence" value="ECO:0007669"/>
    <property type="project" value="UniProtKB-EC"/>
</dbReference>